<reference evidence="1" key="1">
    <citation type="submission" date="2019-11" db="EMBL/GenBank/DDBJ databases">
        <title>Bipolaris sorokiniana Genome sequencing.</title>
        <authorList>
            <person name="Wang H."/>
        </authorList>
    </citation>
    <scope>NUCLEOTIDE SEQUENCE</scope>
</reference>
<evidence type="ECO:0000313" key="2">
    <source>
        <dbReference type="Proteomes" id="UP000624244"/>
    </source>
</evidence>
<comment type="caution">
    <text evidence="1">The sequence shown here is derived from an EMBL/GenBank/DDBJ whole genome shotgun (WGS) entry which is preliminary data.</text>
</comment>
<gene>
    <name evidence="1" type="ORF">GGP41_003652</name>
</gene>
<dbReference type="AlphaFoldDB" id="A0A8H5ZBQ8"/>
<protein>
    <submittedName>
        <fullName evidence="1">Uncharacterized protein</fullName>
    </submittedName>
</protein>
<dbReference type="EMBL" id="WNKQ01000016">
    <property type="protein sequence ID" value="KAF5846292.1"/>
    <property type="molecule type" value="Genomic_DNA"/>
</dbReference>
<evidence type="ECO:0000313" key="1">
    <source>
        <dbReference type="EMBL" id="KAF5846292.1"/>
    </source>
</evidence>
<organism evidence="1 2">
    <name type="scientific">Cochliobolus sativus</name>
    <name type="common">Common root rot and spot blotch fungus</name>
    <name type="synonym">Bipolaris sorokiniana</name>
    <dbReference type="NCBI Taxonomy" id="45130"/>
    <lineage>
        <taxon>Eukaryota</taxon>
        <taxon>Fungi</taxon>
        <taxon>Dikarya</taxon>
        <taxon>Ascomycota</taxon>
        <taxon>Pezizomycotina</taxon>
        <taxon>Dothideomycetes</taxon>
        <taxon>Pleosporomycetidae</taxon>
        <taxon>Pleosporales</taxon>
        <taxon>Pleosporineae</taxon>
        <taxon>Pleosporaceae</taxon>
        <taxon>Bipolaris</taxon>
    </lineage>
</organism>
<proteinExistence type="predicted"/>
<accession>A0A8H5ZBQ8</accession>
<dbReference type="Proteomes" id="UP000624244">
    <property type="component" value="Unassembled WGS sequence"/>
</dbReference>
<name>A0A8H5ZBQ8_COCSA</name>
<sequence>MSPYVKPNIKEYPPGEPIWYDLIANTTRKVFQKKDNSVKGEGWYDVQNLFVEKERGETLFTK</sequence>